<evidence type="ECO:0000313" key="2">
    <source>
        <dbReference type="EMBL" id="EST13685.1"/>
    </source>
</evidence>
<dbReference type="eggNOG" id="ENOG50340KT">
    <property type="taxonomic scope" value="Bacteria"/>
</dbReference>
<reference evidence="2 3" key="1">
    <citation type="journal article" date="2013" name="Genome Announc.">
        <title>Genome Sequence of Sporolactobacillus laevolacticus DSM442, an Efficient Polymer-Grade D-Lactate Producer from Agricultural Waste Cottonseed as a Nitrogen Source.</title>
        <authorList>
            <person name="Wang H."/>
            <person name="Wang L."/>
            <person name="Ju J."/>
            <person name="Yu B."/>
            <person name="Ma Y."/>
        </authorList>
    </citation>
    <scope>NUCLEOTIDE SEQUENCE [LARGE SCALE GENOMIC DNA]</scope>
    <source>
        <strain evidence="2 3">DSM 442</strain>
    </source>
</reference>
<dbReference type="STRING" id="1395513.P343_01385"/>
<feature type="compositionally biased region" description="Polar residues" evidence="1">
    <location>
        <begin position="315"/>
        <end position="330"/>
    </location>
</feature>
<keyword evidence="3" id="KW-1185">Reference proteome</keyword>
<sequence>MNNEQAMLLSAVQANYYFGHLRIANEQPLLIETERGFKKIRIWEDEALLKLHLQWRERLVNDRYFIDRMYVTRSGFPSIRIGHYSVTCHDAPREQASLAENEELWAGLITHLVQVSRSEPVDDRHFSSSARVHTVFEQAKNMNLQGLDLWKMIDACFSSACGRAEQADRLRDPYRFQSKTFLLPDGFSPGTCTRLFDTLFFELGQSRPADGCRILARFFLNEALANGEQSVHKLFQLLKSGGSFDQKIADLVLAEWLEPDEWIWLVNAGIQAHEGQNDDMTLKTFKQLWDKKILLIHIFRTIFPQPGETVGGTDFGSNGEQSDQSNTFSL</sequence>
<proteinExistence type="predicted"/>
<feature type="region of interest" description="Disordered" evidence="1">
    <location>
        <begin position="310"/>
        <end position="330"/>
    </location>
</feature>
<comment type="caution">
    <text evidence="2">The sequence shown here is derived from an EMBL/GenBank/DDBJ whole genome shotgun (WGS) entry which is preliminary data.</text>
</comment>
<evidence type="ECO:0000256" key="1">
    <source>
        <dbReference type="SAM" id="MobiDB-lite"/>
    </source>
</evidence>
<accession>V6J1L4</accession>
<dbReference type="PATRIC" id="fig|1395513.3.peg.286"/>
<dbReference type="EMBL" id="AWTC01000001">
    <property type="protein sequence ID" value="EST13685.1"/>
    <property type="molecule type" value="Genomic_DNA"/>
</dbReference>
<dbReference type="RefSeq" id="WP_023508595.1">
    <property type="nucleotide sequence ID" value="NZ_AWTC01000001.1"/>
</dbReference>
<protein>
    <submittedName>
        <fullName evidence="2">Uncharacterized protein</fullName>
    </submittedName>
</protein>
<organism evidence="2 3">
    <name type="scientific">Sporolactobacillus laevolacticus DSM 442</name>
    <dbReference type="NCBI Taxonomy" id="1395513"/>
    <lineage>
        <taxon>Bacteria</taxon>
        <taxon>Bacillati</taxon>
        <taxon>Bacillota</taxon>
        <taxon>Bacilli</taxon>
        <taxon>Bacillales</taxon>
        <taxon>Sporolactobacillaceae</taxon>
        <taxon>Sporolactobacillus</taxon>
    </lineage>
</organism>
<name>V6J1L4_9BACL</name>
<dbReference type="OrthoDB" id="2986701at2"/>
<gene>
    <name evidence="2" type="ORF">P343_01385</name>
</gene>
<evidence type="ECO:0000313" key="3">
    <source>
        <dbReference type="Proteomes" id="UP000018296"/>
    </source>
</evidence>
<dbReference type="AlphaFoldDB" id="V6J1L4"/>
<dbReference type="Proteomes" id="UP000018296">
    <property type="component" value="Unassembled WGS sequence"/>
</dbReference>